<gene>
    <name evidence="2" type="ORF">KZC50_04475</name>
</gene>
<protein>
    <submittedName>
        <fullName evidence="2">ABC transporter substrate-binding protein</fullName>
    </submittedName>
</protein>
<comment type="caution">
    <text evidence="2">The sequence shown here is derived from an EMBL/GenBank/DDBJ whole genome shotgun (WGS) entry which is preliminary data.</text>
</comment>
<dbReference type="SUPFAM" id="SSF53850">
    <property type="entry name" value="Periplasmic binding protein-like II"/>
    <property type="match status" value="1"/>
</dbReference>
<accession>A0AAJ2HI79</accession>
<dbReference type="InterPro" id="IPR050490">
    <property type="entry name" value="Bact_solute-bd_prot1"/>
</dbReference>
<evidence type="ECO:0000313" key="2">
    <source>
        <dbReference type="EMBL" id="MDS0244864.1"/>
    </source>
</evidence>
<feature type="chain" id="PRO_5042489458" evidence="1">
    <location>
        <begin position="23"/>
        <end position="432"/>
    </location>
</feature>
<dbReference type="EMBL" id="JAHWXH010000001">
    <property type="protein sequence ID" value="MDS0244864.1"/>
    <property type="molecule type" value="Genomic_DNA"/>
</dbReference>
<dbReference type="InterPro" id="IPR006059">
    <property type="entry name" value="SBP"/>
</dbReference>
<dbReference type="PANTHER" id="PTHR43649">
    <property type="entry name" value="ARABINOSE-BINDING PROTEIN-RELATED"/>
    <property type="match status" value="1"/>
</dbReference>
<dbReference type="Gene3D" id="3.40.190.10">
    <property type="entry name" value="Periplasmic binding protein-like II"/>
    <property type="match status" value="2"/>
</dbReference>
<sequence length="432" mass="45231">MQHRIRSALPLLAVLGVTVALSGCSSEPAESGDGVTLTVWYNTQGSDALMNVYSAYEQASGNKVELVPISSDGYADAVLAKWATGDRPDILEFAPTSSYISMLNPGQNLLDLSDEEFVDASGELYDGSGRGTDGKVYAAITSFPEVWGVYYNKDVLAANGLEPATTVDAIREQCATLSAAGVTTLAEAGGSGWPTASLPLLYGTSSADESWTADVVAREVTVADEDSPLLAGFEVYAQLLADGCMSSDISTATFEDSVADVLAGEAAYQLIHSNIAPVYVDAANGDAELVDETIGFTTVGASTKAAFIQPGIPGSYLLPRTGDDARQAAAREFVRFATGEHYPTFIEESGTFPVIVGTPDPESATGLMIDIKNSYDEGPLRALMQTDLPGAMNGIVVQMSELIAGQATPQQVADQLQTELETAATAQGLDGW</sequence>
<evidence type="ECO:0000313" key="3">
    <source>
        <dbReference type="Proteomes" id="UP001183582"/>
    </source>
</evidence>
<evidence type="ECO:0000256" key="1">
    <source>
        <dbReference type="SAM" id="SignalP"/>
    </source>
</evidence>
<dbReference type="Proteomes" id="UP001183582">
    <property type="component" value="Unassembled WGS sequence"/>
</dbReference>
<organism evidence="2 3">
    <name type="scientific">Microbacterium aurantiacum</name>
    <dbReference type="NCBI Taxonomy" id="162393"/>
    <lineage>
        <taxon>Bacteria</taxon>
        <taxon>Bacillati</taxon>
        <taxon>Actinomycetota</taxon>
        <taxon>Actinomycetes</taxon>
        <taxon>Micrococcales</taxon>
        <taxon>Microbacteriaceae</taxon>
        <taxon>Microbacterium</taxon>
    </lineage>
</organism>
<keyword evidence="1" id="KW-0732">Signal</keyword>
<proteinExistence type="predicted"/>
<dbReference type="Pfam" id="PF01547">
    <property type="entry name" value="SBP_bac_1"/>
    <property type="match status" value="1"/>
</dbReference>
<feature type="signal peptide" evidence="1">
    <location>
        <begin position="1"/>
        <end position="22"/>
    </location>
</feature>
<dbReference type="PANTHER" id="PTHR43649:SF12">
    <property type="entry name" value="DIACETYLCHITOBIOSE BINDING PROTEIN DASA"/>
    <property type="match status" value="1"/>
</dbReference>
<dbReference type="AlphaFoldDB" id="A0AAJ2HI79"/>
<reference evidence="2 3" key="1">
    <citation type="submission" date="2021-06" db="EMBL/GenBank/DDBJ databases">
        <title>Genome-based taxonomic framework of Microbacterium strains isolated from marine environment, the description of four new species and reclassification of four preexisting species.</title>
        <authorList>
            <person name="Lee S.D."/>
            <person name="Kim S.-M."/>
            <person name="Byeon Y.-S."/>
            <person name="Yang H.L."/>
            <person name="Kim I.S."/>
        </authorList>
    </citation>
    <scope>NUCLEOTIDE SEQUENCE [LARGE SCALE GENOMIC DNA]</scope>
    <source>
        <strain evidence="2 3">KACC 20514</strain>
    </source>
</reference>
<dbReference type="PROSITE" id="PS51257">
    <property type="entry name" value="PROKAR_LIPOPROTEIN"/>
    <property type="match status" value="1"/>
</dbReference>
<dbReference type="GeneID" id="301457458"/>
<dbReference type="RefSeq" id="WP_310890752.1">
    <property type="nucleotide sequence ID" value="NZ_BAAAGR010000001.1"/>
</dbReference>
<name>A0AAJ2HI79_9MICO</name>